<gene>
    <name evidence="1" type="ORF">CNF02_00020</name>
</gene>
<evidence type="ECO:0000313" key="2">
    <source>
        <dbReference type="Proteomes" id="UP000219329"/>
    </source>
</evidence>
<comment type="caution">
    <text evidence="1">The sequence shown here is derived from an EMBL/GenBank/DDBJ whole genome shotgun (WGS) entry which is preliminary data.</text>
</comment>
<dbReference type="NCBIfam" id="NF003501">
    <property type="entry name" value="PRK05170.1-5"/>
    <property type="match status" value="1"/>
</dbReference>
<organism evidence="1 2">
    <name type="scientific">OM182 bacterium MED-G28</name>
    <dbReference type="NCBI Taxonomy" id="1986256"/>
    <lineage>
        <taxon>Bacteria</taxon>
        <taxon>Pseudomonadati</taxon>
        <taxon>Pseudomonadota</taxon>
        <taxon>Gammaproteobacteria</taxon>
        <taxon>OMG group</taxon>
        <taxon>OM182 clade</taxon>
    </lineage>
</organism>
<dbReference type="InterPro" id="IPR005358">
    <property type="entry name" value="Puta_zinc/iron-chelating_dom"/>
</dbReference>
<sequence length="153" mass="17951">MVTKDKPLRLKFWELPLEELSKKEWEMLCDGCGRCCLKKVQDKETSEVHWTRVACRYLSKTDCRCTSYDQRTTLVPACLNVKEMYRQNSNWMPNTCAYRLRAENKPLFKWHPLLAGSSNSIETAGISVKQKILSEEYVHPDGYEEHIITWVES</sequence>
<evidence type="ECO:0000313" key="1">
    <source>
        <dbReference type="EMBL" id="PDH35150.1"/>
    </source>
</evidence>
<dbReference type="PANTHER" id="PTHR37421:SF1">
    <property type="entry name" value="UPF0260 PROTEIN YCGN"/>
    <property type="match status" value="1"/>
</dbReference>
<dbReference type="EMBL" id="NTJZ01000001">
    <property type="protein sequence ID" value="PDH35150.1"/>
    <property type="molecule type" value="Genomic_DNA"/>
</dbReference>
<accession>A0A2A5WF51</accession>
<dbReference type="InterPro" id="IPR008228">
    <property type="entry name" value="UCP006173"/>
</dbReference>
<dbReference type="NCBIfam" id="NF003507">
    <property type="entry name" value="PRK05170.2-5"/>
    <property type="match status" value="1"/>
</dbReference>
<dbReference type="AlphaFoldDB" id="A0A2A5WF51"/>
<dbReference type="PANTHER" id="PTHR37421">
    <property type="entry name" value="UPF0260 PROTEIN YCGN"/>
    <property type="match status" value="1"/>
</dbReference>
<reference evidence="1 2" key="1">
    <citation type="submission" date="2017-08" db="EMBL/GenBank/DDBJ databases">
        <title>Fine stratification of microbial communities through a metagenomic profile of the photic zone.</title>
        <authorList>
            <person name="Haro-Moreno J.M."/>
            <person name="Lopez-Perez M."/>
            <person name="De La Torre J."/>
            <person name="Picazo A."/>
            <person name="Camacho A."/>
            <person name="Rodriguez-Valera F."/>
        </authorList>
    </citation>
    <scope>NUCLEOTIDE SEQUENCE [LARGE SCALE GENOMIC DNA]</scope>
    <source>
        <strain evidence="1">MED-G28</strain>
    </source>
</reference>
<dbReference type="PIRSF" id="PIRSF006173">
    <property type="entry name" value="UCP006173"/>
    <property type="match status" value="1"/>
</dbReference>
<proteinExistence type="predicted"/>
<protein>
    <submittedName>
        <fullName evidence="1">Uncharacterized protein</fullName>
    </submittedName>
</protein>
<dbReference type="Proteomes" id="UP000219329">
    <property type="component" value="Unassembled WGS sequence"/>
</dbReference>
<dbReference type="Pfam" id="PF03692">
    <property type="entry name" value="CxxCxxCC"/>
    <property type="match status" value="1"/>
</dbReference>
<name>A0A2A5WF51_9GAMM</name>